<protein>
    <recommendedName>
        <fullName evidence="4">Flagellar protein FliL</fullName>
    </recommendedName>
</protein>
<keyword evidence="1" id="KW-0472">Membrane</keyword>
<gene>
    <name evidence="2" type="ORF">Pr1d_49630</name>
</gene>
<reference evidence="2 3" key="1">
    <citation type="submission" date="2019-08" db="EMBL/GenBank/DDBJ databases">
        <title>Deep-cultivation of Planctomycetes and their phenomic and genomic characterization uncovers novel biology.</title>
        <authorList>
            <person name="Wiegand S."/>
            <person name="Jogler M."/>
            <person name="Boedeker C."/>
            <person name="Pinto D."/>
            <person name="Vollmers J."/>
            <person name="Rivas-Marin E."/>
            <person name="Kohn T."/>
            <person name="Peeters S.H."/>
            <person name="Heuer A."/>
            <person name="Rast P."/>
            <person name="Oberbeckmann S."/>
            <person name="Bunk B."/>
            <person name="Jeske O."/>
            <person name="Meyerdierks A."/>
            <person name="Storesund J.E."/>
            <person name="Kallscheuer N."/>
            <person name="Luecker S."/>
            <person name="Lage O.M."/>
            <person name="Pohl T."/>
            <person name="Merkel B.J."/>
            <person name="Hornburger P."/>
            <person name="Mueller R.-W."/>
            <person name="Bruemmer F."/>
            <person name="Labrenz M."/>
            <person name="Spormann A.M."/>
            <person name="Op den Camp H."/>
            <person name="Overmann J."/>
            <person name="Amann R."/>
            <person name="Jetten M.S.M."/>
            <person name="Mascher T."/>
            <person name="Medema M.H."/>
            <person name="Devos D.P."/>
            <person name="Kaster A.-K."/>
            <person name="Ovreas L."/>
            <person name="Rohde M."/>
            <person name="Galperin M.Y."/>
            <person name="Jogler C."/>
        </authorList>
    </citation>
    <scope>NUCLEOTIDE SEQUENCE [LARGE SCALE GENOMIC DNA]</scope>
    <source>
        <strain evidence="2 3">Pr1d</strain>
    </source>
</reference>
<dbReference type="Proteomes" id="UP000323917">
    <property type="component" value="Chromosome"/>
</dbReference>
<dbReference type="AlphaFoldDB" id="A0A5B9QEZ8"/>
<dbReference type="EMBL" id="CP042913">
    <property type="protein sequence ID" value="QEG37617.1"/>
    <property type="molecule type" value="Genomic_DNA"/>
</dbReference>
<dbReference type="KEGG" id="bgok:Pr1d_49630"/>
<evidence type="ECO:0008006" key="4">
    <source>
        <dbReference type="Google" id="ProtNLM"/>
    </source>
</evidence>
<sequence>MTNKFLLIGTCFCGKCIVTAVMVFACVLLVGCGGEEKSQLDVYLDELEVERTLEQVREVPVGTYGIASALPLKGNSREEANTLWVHLRFQLVAIVDPADAKTVLAAAERHRGMLDDTIITVCRKATREELEDSRWATLKSRMIDAVRPILGDERVRQLTFVDFSWEPI</sequence>
<organism evidence="2 3">
    <name type="scientific">Bythopirellula goksoeyrii</name>
    <dbReference type="NCBI Taxonomy" id="1400387"/>
    <lineage>
        <taxon>Bacteria</taxon>
        <taxon>Pseudomonadati</taxon>
        <taxon>Planctomycetota</taxon>
        <taxon>Planctomycetia</taxon>
        <taxon>Pirellulales</taxon>
        <taxon>Lacipirellulaceae</taxon>
        <taxon>Bythopirellula</taxon>
    </lineage>
</organism>
<evidence type="ECO:0000256" key="1">
    <source>
        <dbReference type="SAM" id="Phobius"/>
    </source>
</evidence>
<proteinExistence type="predicted"/>
<dbReference type="OrthoDB" id="277336at2"/>
<keyword evidence="1" id="KW-1133">Transmembrane helix</keyword>
<keyword evidence="1" id="KW-0812">Transmembrane</keyword>
<evidence type="ECO:0000313" key="3">
    <source>
        <dbReference type="Proteomes" id="UP000323917"/>
    </source>
</evidence>
<feature type="transmembrane region" description="Helical" evidence="1">
    <location>
        <begin position="6"/>
        <end position="30"/>
    </location>
</feature>
<keyword evidence="3" id="KW-1185">Reference proteome</keyword>
<evidence type="ECO:0000313" key="2">
    <source>
        <dbReference type="EMBL" id="QEG37617.1"/>
    </source>
</evidence>
<name>A0A5B9QEZ8_9BACT</name>
<dbReference type="RefSeq" id="WP_148075822.1">
    <property type="nucleotide sequence ID" value="NZ_CP042913.1"/>
</dbReference>
<accession>A0A5B9QEZ8</accession>
<dbReference type="PROSITE" id="PS51257">
    <property type="entry name" value="PROKAR_LIPOPROTEIN"/>
    <property type="match status" value="1"/>
</dbReference>